<reference evidence="1" key="1">
    <citation type="submission" date="2020-03" db="EMBL/GenBank/DDBJ databases">
        <title>The deep terrestrial virosphere.</title>
        <authorList>
            <person name="Holmfeldt K."/>
            <person name="Nilsson E."/>
            <person name="Simone D."/>
            <person name="Lopez-Fernandez M."/>
            <person name="Wu X."/>
            <person name="de Brujin I."/>
            <person name="Lundin D."/>
            <person name="Andersson A."/>
            <person name="Bertilsson S."/>
            <person name="Dopson M."/>
        </authorList>
    </citation>
    <scope>NUCLEOTIDE SEQUENCE</scope>
    <source>
        <strain evidence="1">MM415B05402</strain>
    </source>
</reference>
<proteinExistence type="predicted"/>
<dbReference type="EMBL" id="MT143312">
    <property type="protein sequence ID" value="QJA95412.1"/>
    <property type="molecule type" value="Genomic_DNA"/>
</dbReference>
<organism evidence="1">
    <name type="scientific">viral metagenome</name>
    <dbReference type="NCBI Taxonomy" id="1070528"/>
    <lineage>
        <taxon>unclassified sequences</taxon>
        <taxon>metagenomes</taxon>
        <taxon>organismal metagenomes</taxon>
    </lineage>
</organism>
<name>A0A6M3LPF9_9ZZZZ</name>
<evidence type="ECO:0000313" key="1">
    <source>
        <dbReference type="EMBL" id="QJA95412.1"/>
    </source>
</evidence>
<gene>
    <name evidence="1" type="ORF">MM415B05402_0006</name>
</gene>
<protein>
    <submittedName>
        <fullName evidence="1">Uncharacterized protein</fullName>
    </submittedName>
</protein>
<sequence>MAGPMEDTYDAIHHEEAASTNIKIPAGSQIPFQILTEYRTRREGGRIFHLWIGNVETLLTQREAKKLADHILKVIKEK</sequence>
<accession>A0A6M3LPF9</accession>
<dbReference type="AlphaFoldDB" id="A0A6M3LPF9"/>